<dbReference type="STRING" id="1618387.UW44_C0008G0016"/>
<evidence type="ECO:0000313" key="2">
    <source>
        <dbReference type="EMBL" id="KKT51694.1"/>
    </source>
</evidence>
<sequence length="87" mass="9642">MFVNLIVTTLATFGLIASIFLVLHVITSPKQGEVIAKFLTEDGECRIVIKEGNRPSVVETSEDRWNSVVVGDHYKTVDGDVTVFYLV</sequence>
<dbReference type="Proteomes" id="UP000034006">
    <property type="component" value="Unassembled WGS sequence"/>
</dbReference>
<dbReference type="EMBL" id="LCIH01000008">
    <property type="protein sequence ID" value="KKT51694.1"/>
    <property type="molecule type" value="Genomic_DNA"/>
</dbReference>
<name>A0A0G1KUX7_9BACT</name>
<reference evidence="2 3" key="1">
    <citation type="journal article" date="2015" name="Nature">
        <title>rRNA introns, odd ribosomes, and small enigmatic genomes across a large radiation of phyla.</title>
        <authorList>
            <person name="Brown C.T."/>
            <person name="Hug L.A."/>
            <person name="Thomas B.C."/>
            <person name="Sharon I."/>
            <person name="Castelle C.J."/>
            <person name="Singh A."/>
            <person name="Wilkins M.J."/>
            <person name="Williams K.H."/>
            <person name="Banfield J.F."/>
        </authorList>
    </citation>
    <scope>NUCLEOTIDE SEQUENCE [LARGE SCALE GENOMIC DNA]</scope>
</reference>
<gene>
    <name evidence="2" type="ORF">UW44_C0008G0016</name>
</gene>
<accession>A0A0G1KUX7</accession>
<keyword evidence="1" id="KW-0812">Transmembrane</keyword>
<evidence type="ECO:0000256" key="1">
    <source>
        <dbReference type="SAM" id="Phobius"/>
    </source>
</evidence>
<keyword evidence="1" id="KW-1133">Transmembrane helix</keyword>
<keyword evidence="1" id="KW-0472">Membrane</keyword>
<organism evidence="2 3">
    <name type="scientific">Candidatus Collierbacteria bacterium GW2011_GWB2_44_22</name>
    <dbReference type="NCBI Taxonomy" id="1618387"/>
    <lineage>
        <taxon>Bacteria</taxon>
        <taxon>Candidatus Collieribacteriota</taxon>
    </lineage>
</organism>
<feature type="transmembrane region" description="Helical" evidence="1">
    <location>
        <begin position="6"/>
        <end position="27"/>
    </location>
</feature>
<protein>
    <submittedName>
        <fullName evidence="2">Uncharacterized protein</fullName>
    </submittedName>
</protein>
<evidence type="ECO:0000313" key="3">
    <source>
        <dbReference type="Proteomes" id="UP000034006"/>
    </source>
</evidence>
<proteinExistence type="predicted"/>
<dbReference type="AlphaFoldDB" id="A0A0G1KUX7"/>
<comment type="caution">
    <text evidence="2">The sequence shown here is derived from an EMBL/GenBank/DDBJ whole genome shotgun (WGS) entry which is preliminary data.</text>
</comment>